<evidence type="ECO:0000256" key="1">
    <source>
        <dbReference type="ARBA" id="ARBA00004141"/>
    </source>
</evidence>
<dbReference type="GO" id="GO:0005886">
    <property type="term" value="C:plasma membrane"/>
    <property type="evidence" value="ECO:0007669"/>
    <property type="project" value="UniProtKB-SubCell"/>
</dbReference>
<dbReference type="GO" id="GO:0006865">
    <property type="term" value="P:amino acid transport"/>
    <property type="evidence" value="ECO:0007669"/>
    <property type="project" value="UniProtKB-KW"/>
</dbReference>
<feature type="transmembrane region" description="Helical" evidence="6">
    <location>
        <begin position="35"/>
        <end position="53"/>
    </location>
</feature>
<evidence type="ECO:0000256" key="5">
    <source>
        <dbReference type="ARBA" id="ARBA00023136"/>
    </source>
</evidence>
<evidence type="ECO:0000313" key="9">
    <source>
        <dbReference type="EMBL" id="MTB71303.1"/>
    </source>
</evidence>
<dbReference type="InterPro" id="IPR043429">
    <property type="entry name" value="ArtM/GltK/GlnP/TcyL/YhdX-like"/>
</dbReference>
<dbReference type="Proteomes" id="UP000431092">
    <property type="component" value="Unassembled WGS sequence"/>
</dbReference>
<dbReference type="GO" id="GO:0055085">
    <property type="term" value="P:transmembrane transport"/>
    <property type="evidence" value="ECO:0007669"/>
    <property type="project" value="InterPro"/>
</dbReference>
<keyword evidence="10" id="KW-1185">Reference proteome</keyword>
<comment type="caution">
    <text evidence="9">The sequence shown here is derived from an EMBL/GenBank/DDBJ whole genome shotgun (WGS) entry which is preliminary data.</text>
</comment>
<keyword evidence="2 6" id="KW-0812">Transmembrane</keyword>
<dbReference type="PROSITE" id="PS50928">
    <property type="entry name" value="ABC_TM1"/>
    <property type="match status" value="1"/>
</dbReference>
<dbReference type="Gene3D" id="1.10.3720.10">
    <property type="entry name" value="MetI-like"/>
    <property type="match status" value="1"/>
</dbReference>
<evidence type="ECO:0000256" key="2">
    <source>
        <dbReference type="ARBA" id="ARBA00022692"/>
    </source>
</evidence>
<feature type="transmembrane region" description="Helical" evidence="6">
    <location>
        <begin position="73"/>
        <end position="101"/>
    </location>
</feature>
<evidence type="ECO:0000256" key="7">
    <source>
        <dbReference type="SAM" id="MobiDB-lite"/>
    </source>
</evidence>
<protein>
    <submittedName>
        <fullName evidence="9">ABC transporter permease subunit</fullName>
    </submittedName>
</protein>
<organism evidence="9 10">
    <name type="scientific">Arsenicicoccus cauae</name>
    <dbReference type="NCBI Taxonomy" id="2663847"/>
    <lineage>
        <taxon>Bacteria</taxon>
        <taxon>Bacillati</taxon>
        <taxon>Actinomycetota</taxon>
        <taxon>Actinomycetes</taxon>
        <taxon>Micrococcales</taxon>
        <taxon>Intrasporangiaceae</taxon>
        <taxon>Arsenicicoccus</taxon>
    </lineage>
</organism>
<dbReference type="SUPFAM" id="SSF161098">
    <property type="entry name" value="MetI-like"/>
    <property type="match status" value="1"/>
</dbReference>
<evidence type="ECO:0000259" key="8">
    <source>
        <dbReference type="PROSITE" id="PS50928"/>
    </source>
</evidence>
<dbReference type="CDD" id="cd06261">
    <property type="entry name" value="TM_PBP2"/>
    <property type="match status" value="1"/>
</dbReference>
<evidence type="ECO:0000256" key="6">
    <source>
        <dbReference type="RuleBase" id="RU363032"/>
    </source>
</evidence>
<feature type="compositionally biased region" description="Polar residues" evidence="7">
    <location>
        <begin position="1"/>
        <end position="16"/>
    </location>
</feature>
<reference evidence="9 10" key="1">
    <citation type="submission" date="2019-11" db="EMBL/GenBank/DDBJ databases">
        <title>Whole genome sequencing identifies a novel species of the genus Arsenicicoccus isolated from human blood.</title>
        <authorList>
            <person name="Jeong J.H."/>
            <person name="Kweon O.J."/>
            <person name="Kim H.R."/>
            <person name="Kim T.-H."/>
            <person name="Ha S.-M."/>
            <person name="Lee M.-K."/>
        </authorList>
    </citation>
    <scope>NUCLEOTIDE SEQUENCE [LARGE SCALE GENOMIC DNA]</scope>
    <source>
        <strain evidence="9 10">MKL-02</strain>
    </source>
</reference>
<evidence type="ECO:0000256" key="4">
    <source>
        <dbReference type="ARBA" id="ARBA00022989"/>
    </source>
</evidence>
<accession>A0A6I3IF45</accession>
<dbReference type="InterPro" id="IPR035906">
    <property type="entry name" value="MetI-like_sf"/>
</dbReference>
<keyword evidence="4 6" id="KW-1133">Transmembrane helix</keyword>
<evidence type="ECO:0000313" key="10">
    <source>
        <dbReference type="Proteomes" id="UP000431092"/>
    </source>
</evidence>
<name>A0A6I3IF45_9MICO</name>
<comment type="subcellular location">
    <subcellularLocation>
        <location evidence="6">Cell membrane</location>
        <topology evidence="6">Multi-pass membrane protein</topology>
    </subcellularLocation>
    <subcellularLocation>
        <location evidence="1">Membrane</location>
        <topology evidence="1">Multi-pass membrane protein</topology>
    </subcellularLocation>
</comment>
<dbReference type="PANTHER" id="PTHR30614:SF0">
    <property type="entry name" value="L-CYSTINE TRANSPORT SYSTEM PERMEASE PROTEIN TCYL"/>
    <property type="match status" value="1"/>
</dbReference>
<dbReference type="EMBL" id="WLVL01000018">
    <property type="protein sequence ID" value="MTB71303.1"/>
    <property type="molecule type" value="Genomic_DNA"/>
</dbReference>
<dbReference type="RefSeq" id="WP_154592632.1">
    <property type="nucleotide sequence ID" value="NZ_WLVL01000018.1"/>
</dbReference>
<keyword evidence="5 6" id="KW-0472">Membrane</keyword>
<gene>
    <name evidence="9" type="ORF">GGG17_04830</name>
</gene>
<sequence>MADSVSRPQQQGQPDSTTDRPGAIDARPVRHPWRWVAVAVILVLLAMMVSSFLTNERWDLAFMVKVMNYKPVLNGLIMGTILGTLGAMVIGVTLGVVLAVMRLSSNPVLTFTAAAYTWFFRSIPRLVLLVMLGTGVGYLYPELTLGVPFGQQIAGALGLGTDLTLTQIDVNAFSSTLWAGVIGLGLSEAAYMAEIARAGILSVDQGQREAAQALGMPAGKTMRRIVLPQAMRVIVPPTGNETLAMVKDTSLLSAVPISAELFYQTQVIGQRTLQIMPTMMAAVCWYLVVCSILMVGQYYLERHFGKGFGSAPGKKDQTVKRLLATTGSH</sequence>
<evidence type="ECO:0000256" key="3">
    <source>
        <dbReference type="ARBA" id="ARBA00022970"/>
    </source>
</evidence>
<keyword evidence="3" id="KW-0029">Amino-acid transport</keyword>
<dbReference type="PANTHER" id="PTHR30614">
    <property type="entry name" value="MEMBRANE COMPONENT OF AMINO ACID ABC TRANSPORTER"/>
    <property type="match status" value="1"/>
</dbReference>
<feature type="domain" description="ABC transmembrane type-1" evidence="8">
    <location>
        <begin position="77"/>
        <end position="296"/>
    </location>
</feature>
<feature type="transmembrane region" description="Helical" evidence="6">
    <location>
        <begin position="122"/>
        <end position="140"/>
    </location>
</feature>
<comment type="similarity">
    <text evidence="6">Belongs to the binding-protein-dependent transport system permease family.</text>
</comment>
<dbReference type="AlphaFoldDB" id="A0A6I3IF45"/>
<feature type="transmembrane region" description="Helical" evidence="6">
    <location>
        <begin position="279"/>
        <end position="300"/>
    </location>
</feature>
<dbReference type="Pfam" id="PF00528">
    <property type="entry name" value="BPD_transp_1"/>
    <property type="match status" value="1"/>
</dbReference>
<feature type="region of interest" description="Disordered" evidence="7">
    <location>
        <begin position="1"/>
        <end position="25"/>
    </location>
</feature>
<keyword evidence="6" id="KW-0813">Transport</keyword>
<proteinExistence type="inferred from homology"/>
<dbReference type="InterPro" id="IPR000515">
    <property type="entry name" value="MetI-like"/>
</dbReference>